<organism evidence="2">
    <name type="scientific">viral metagenome</name>
    <dbReference type="NCBI Taxonomy" id="1070528"/>
    <lineage>
        <taxon>unclassified sequences</taxon>
        <taxon>metagenomes</taxon>
        <taxon>organismal metagenomes</taxon>
    </lineage>
</organism>
<sequence>MNRLETSKLYRIPRNRNKRNKTYGCGDIRVIDPATKETIRTILISDYQKAATAKKKLSKKYQQELRENPTLYEKKLKRHLMAIAQEYKIKCIPQYIFRFKPYFFILDFYFTKAKLCIEVDGSHHQEPQQLQYDQERTRMLEKHGMQVLRFSNKEVYEDLQGVCETIKQTVGVRVKTGLVEQTKRCQPVQARNRRQAKS</sequence>
<dbReference type="EMBL" id="MT142451">
    <property type="protein sequence ID" value="QJA81215.1"/>
    <property type="molecule type" value="Genomic_DNA"/>
</dbReference>
<dbReference type="CDD" id="cd01038">
    <property type="entry name" value="Endonuclease_DUF559"/>
    <property type="match status" value="1"/>
</dbReference>
<proteinExistence type="predicted"/>
<dbReference type="InterPro" id="IPR047216">
    <property type="entry name" value="Endonuclease_DUF559_bact"/>
</dbReference>
<dbReference type="PANTHER" id="PTHR38590:SF1">
    <property type="entry name" value="BLL0828 PROTEIN"/>
    <property type="match status" value="1"/>
</dbReference>
<dbReference type="Gene3D" id="3.40.960.10">
    <property type="entry name" value="VSR Endonuclease"/>
    <property type="match status" value="1"/>
</dbReference>
<feature type="domain" description="DUF559" evidence="1">
    <location>
        <begin position="59"/>
        <end position="169"/>
    </location>
</feature>
<dbReference type="InterPro" id="IPR011335">
    <property type="entry name" value="Restrct_endonuc-II-like"/>
</dbReference>
<dbReference type="AlphaFoldDB" id="A0A6M3JAX6"/>
<reference evidence="2" key="1">
    <citation type="submission" date="2020-03" db="EMBL/GenBank/DDBJ databases">
        <title>The deep terrestrial virosphere.</title>
        <authorList>
            <person name="Holmfeldt K."/>
            <person name="Nilsson E."/>
            <person name="Simone D."/>
            <person name="Lopez-Fernandez M."/>
            <person name="Wu X."/>
            <person name="de Brujin I."/>
            <person name="Lundin D."/>
            <person name="Andersson A."/>
            <person name="Bertilsson S."/>
            <person name="Dopson M."/>
        </authorList>
    </citation>
    <scope>NUCLEOTIDE SEQUENCE</scope>
    <source>
        <strain evidence="3">MM415A00570</strain>
        <strain evidence="2">MM415B00353</strain>
    </source>
</reference>
<evidence type="ECO:0000313" key="2">
    <source>
        <dbReference type="EMBL" id="QJA66355.1"/>
    </source>
</evidence>
<dbReference type="Pfam" id="PF04480">
    <property type="entry name" value="DUF559"/>
    <property type="match status" value="1"/>
</dbReference>
<gene>
    <name evidence="3" type="ORF">MM415A00570_0026</name>
    <name evidence="2" type="ORF">MM415B00353_0002</name>
</gene>
<dbReference type="InterPro" id="IPR007569">
    <property type="entry name" value="DUF559"/>
</dbReference>
<dbReference type="EMBL" id="MT141554">
    <property type="protein sequence ID" value="QJA66355.1"/>
    <property type="molecule type" value="Genomic_DNA"/>
</dbReference>
<dbReference type="PANTHER" id="PTHR38590">
    <property type="entry name" value="BLL0828 PROTEIN"/>
    <property type="match status" value="1"/>
</dbReference>
<accession>A0A6M3JAX6</accession>
<evidence type="ECO:0000259" key="1">
    <source>
        <dbReference type="Pfam" id="PF04480"/>
    </source>
</evidence>
<evidence type="ECO:0000313" key="3">
    <source>
        <dbReference type="EMBL" id="QJA81215.1"/>
    </source>
</evidence>
<name>A0A6M3JAX6_9ZZZZ</name>
<protein>
    <recommendedName>
        <fullName evidence="1">DUF559 domain-containing protein</fullName>
    </recommendedName>
</protein>
<dbReference type="SUPFAM" id="SSF52980">
    <property type="entry name" value="Restriction endonuclease-like"/>
    <property type="match status" value="1"/>
</dbReference>